<keyword evidence="8" id="KW-1185">Reference proteome</keyword>
<dbReference type="Pfam" id="PF23173">
    <property type="entry name" value="bHLH_SAC51"/>
    <property type="match status" value="1"/>
</dbReference>
<comment type="caution">
    <text evidence="7">The sequence shown here is derived from an EMBL/GenBank/DDBJ whole genome shotgun (WGS) entry which is preliminary data.</text>
</comment>
<feature type="region of interest" description="Disordered" evidence="5">
    <location>
        <begin position="170"/>
        <end position="228"/>
    </location>
</feature>
<protein>
    <recommendedName>
        <fullName evidence="6">BHLH domain-containing protein</fullName>
    </recommendedName>
</protein>
<feature type="domain" description="BHLH" evidence="6">
    <location>
        <begin position="214"/>
        <end position="263"/>
    </location>
</feature>
<dbReference type="PANTHER" id="PTHR36066:SF11">
    <property type="entry name" value="TRANSCRIPTION FACTOR BHLH144"/>
    <property type="match status" value="1"/>
</dbReference>
<dbReference type="PANTHER" id="PTHR36066">
    <property type="entry name" value="TRANSCRIPTION FACTOR BHLH145"/>
    <property type="match status" value="1"/>
</dbReference>
<evidence type="ECO:0000256" key="3">
    <source>
        <dbReference type="ARBA" id="ARBA00023163"/>
    </source>
</evidence>
<dbReference type="InterPro" id="IPR037546">
    <property type="entry name" value="SAC51-like"/>
</dbReference>
<organism evidence="7 8">
    <name type="scientific">Malus baccata</name>
    <name type="common">Siberian crab apple</name>
    <name type="synonym">Pyrus baccata</name>
    <dbReference type="NCBI Taxonomy" id="106549"/>
    <lineage>
        <taxon>Eukaryota</taxon>
        <taxon>Viridiplantae</taxon>
        <taxon>Streptophyta</taxon>
        <taxon>Embryophyta</taxon>
        <taxon>Tracheophyta</taxon>
        <taxon>Spermatophyta</taxon>
        <taxon>Magnoliopsida</taxon>
        <taxon>eudicotyledons</taxon>
        <taxon>Gunneridae</taxon>
        <taxon>Pentapetalae</taxon>
        <taxon>rosids</taxon>
        <taxon>fabids</taxon>
        <taxon>Rosales</taxon>
        <taxon>Rosaceae</taxon>
        <taxon>Amygdaloideae</taxon>
        <taxon>Maleae</taxon>
        <taxon>Malus</taxon>
    </lineage>
</organism>
<proteinExistence type="predicted"/>
<gene>
    <name evidence="7" type="ORF">C1H46_033230</name>
</gene>
<dbReference type="STRING" id="106549.A0A540L3Z7"/>
<evidence type="ECO:0000256" key="5">
    <source>
        <dbReference type="SAM" id="MobiDB-lite"/>
    </source>
</evidence>
<name>A0A540L3Z7_MALBA</name>
<dbReference type="SUPFAM" id="SSF47459">
    <property type="entry name" value="HLH, helix-loop-helix DNA-binding domain"/>
    <property type="match status" value="1"/>
</dbReference>
<dbReference type="EMBL" id="VIEB01000775">
    <property type="protein sequence ID" value="TQD81201.1"/>
    <property type="molecule type" value="Genomic_DNA"/>
</dbReference>
<sequence length="277" mass="30638">MNIGVNVKKYRAIKEVGKILMSVGVIAYFHQMQVCQSDQQFDPNKAAPPFPNQVGNNYMHIPVASAYGAVLPNEANHFKPFHGVEFQTSSICPKNFIIFDQTDHRSQIMFNPEIAHKITGPAFNLCAAYIQDNLGLNEGNNDNREASSTLKEDSDDIDALLSLDEEELEDYDEEEVSTARTHGNYGSSFSDSCSSNGLKTKKEGLRSSLEKSSGIGSSSSCNSERKRQKMKKMVRALRGIVPGGNEMNTVAVLDEAVQYLKSLKVELQKIGVENLNH</sequence>
<dbReference type="Gene3D" id="4.10.280.10">
    <property type="entry name" value="Helix-loop-helix DNA-binding domain"/>
    <property type="match status" value="1"/>
</dbReference>
<dbReference type="AlphaFoldDB" id="A0A540L3Z7"/>
<comment type="subcellular location">
    <subcellularLocation>
        <location evidence="1">Nucleus</location>
    </subcellularLocation>
</comment>
<feature type="compositionally biased region" description="Low complexity" evidence="5">
    <location>
        <begin position="210"/>
        <end position="222"/>
    </location>
</feature>
<evidence type="ECO:0000256" key="4">
    <source>
        <dbReference type="ARBA" id="ARBA00023242"/>
    </source>
</evidence>
<evidence type="ECO:0000256" key="2">
    <source>
        <dbReference type="ARBA" id="ARBA00023015"/>
    </source>
</evidence>
<dbReference type="CDD" id="cd18917">
    <property type="entry name" value="bHLH_AtSAC51_like"/>
    <property type="match status" value="1"/>
</dbReference>
<dbReference type="InterPro" id="IPR011598">
    <property type="entry name" value="bHLH_dom"/>
</dbReference>
<dbReference type="SMART" id="SM00353">
    <property type="entry name" value="HLH"/>
    <property type="match status" value="1"/>
</dbReference>
<reference evidence="7 8" key="1">
    <citation type="journal article" date="2019" name="G3 (Bethesda)">
        <title>Sequencing of a Wild Apple (Malus baccata) Genome Unravels the Differences Between Cultivated and Wild Apple Species Regarding Disease Resistance and Cold Tolerance.</title>
        <authorList>
            <person name="Chen X."/>
        </authorList>
    </citation>
    <scope>NUCLEOTIDE SEQUENCE [LARGE SCALE GENOMIC DNA]</scope>
    <source>
        <strain evidence="8">cv. Shandingzi</strain>
        <tissue evidence="7">Leaves</tissue>
    </source>
</reference>
<evidence type="ECO:0000259" key="6">
    <source>
        <dbReference type="PROSITE" id="PS50888"/>
    </source>
</evidence>
<keyword evidence="4" id="KW-0539">Nucleus</keyword>
<evidence type="ECO:0000256" key="1">
    <source>
        <dbReference type="ARBA" id="ARBA00004123"/>
    </source>
</evidence>
<evidence type="ECO:0000313" key="8">
    <source>
        <dbReference type="Proteomes" id="UP000315295"/>
    </source>
</evidence>
<feature type="compositionally biased region" description="Basic and acidic residues" evidence="5">
    <location>
        <begin position="200"/>
        <end position="209"/>
    </location>
</feature>
<dbReference type="PROSITE" id="PS50888">
    <property type="entry name" value="BHLH"/>
    <property type="match status" value="1"/>
</dbReference>
<dbReference type="GO" id="GO:0046983">
    <property type="term" value="F:protein dimerization activity"/>
    <property type="evidence" value="ECO:0007669"/>
    <property type="project" value="InterPro"/>
</dbReference>
<keyword evidence="3" id="KW-0804">Transcription</keyword>
<dbReference type="Proteomes" id="UP000315295">
    <property type="component" value="Unassembled WGS sequence"/>
</dbReference>
<dbReference type="GO" id="GO:0005634">
    <property type="term" value="C:nucleus"/>
    <property type="evidence" value="ECO:0007669"/>
    <property type="project" value="UniProtKB-SubCell"/>
</dbReference>
<accession>A0A540L3Z7</accession>
<keyword evidence="2" id="KW-0805">Transcription regulation</keyword>
<dbReference type="InterPro" id="IPR036638">
    <property type="entry name" value="HLH_DNA-bd_sf"/>
</dbReference>
<evidence type="ECO:0000313" key="7">
    <source>
        <dbReference type="EMBL" id="TQD81201.1"/>
    </source>
</evidence>